<evidence type="ECO:0000313" key="4">
    <source>
        <dbReference type="Proteomes" id="UP000813824"/>
    </source>
</evidence>
<keyword evidence="4" id="KW-1185">Reference proteome</keyword>
<reference evidence="3" key="1">
    <citation type="journal article" date="2021" name="New Phytol.">
        <title>Evolutionary innovations through gain and loss of genes in the ectomycorrhizal Boletales.</title>
        <authorList>
            <person name="Wu G."/>
            <person name="Miyauchi S."/>
            <person name="Morin E."/>
            <person name="Kuo A."/>
            <person name="Drula E."/>
            <person name="Varga T."/>
            <person name="Kohler A."/>
            <person name="Feng B."/>
            <person name="Cao Y."/>
            <person name="Lipzen A."/>
            <person name="Daum C."/>
            <person name="Hundley H."/>
            <person name="Pangilinan J."/>
            <person name="Johnson J."/>
            <person name="Barry K."/>
            <person name="LaButti K."/>
            <person name="Ng V."/>
            <person name="Ahrendt S."/>
            <person name="Min B."/>
            <person name="Choi I.G."/>
            <person name="Park H."/>
            <person name="Plett J.M."/>
            <person name="Magnuson J."/>
            <person name="Spatafora J.W."/>
            <person name="Nagy L.G."/>
            <person name="Henrissat B."/>
            <person name="Grigoriev I.V."/>
            <person name="Yang Z.L."/>
            <person name="Xu J."/>
            <person name="Martin F.M."/>
        </authorList>
    </citation>
    <scope>NUCLEOTIDE SEQUENCE</scope>
    <source>
        <strain evidence="3">KKN 215</strain>
    </source>
</reference>
<evidence type="ECO:0000259" key="2">
    <source>
        <dbReference type="Pfam" id="PF00850"/>
    </source>
</evidence>
<feature type="region of interest" description="Disordered" evidence="1">
    <location>
        <begin position="449"/>
        <end position="469"/>
    </location>
</feature>
<dbReference type="GO" id="GO:0005634">
    <property type="term" value="C:nucleus"/>
    <property type="evidence" value="ECO:0007669"/>
    <property type="project" value="TreeGrafter"/>
</dbReference>
<feature type="region of interest" description="Disordered" evidence="1">
    <location>
        <begin position="495"/>
        <end position="593"/>
    </location>
</feature>
<dbReference type="CDD" id="cd09998">
    <property type="entry name" value="HDAC_Hos3"/>
    <property type="match status" value="1"/>
</dbReference>
<protein>
    <submittedName>
        <fullName evidence="3">Arginase/deacetylase</fullName>
    </submittedName>
</protein>
<dbReference type="GO" id="GO:0010468">
    <property type="term" value="P:regulation of gene expression"/>
    <property type="evidence" value="ECO:0007669"/>
    <property type="project" value="UniProtKB-ARBA"/>
</dbReference>
<feature type="compositionally biased region" description="Basic and acidic residues" evidence="1">
    <location>
        <begin position="547"/>
        <end position="564"/>
    </location>
</feature>
<organism evidence="3 4">
    <name type="scientific">Cristinia sonorae</name>
    <dbReference type="NCBI Taxonomy" id="1940300"/>
    <lineage>
        <taxon>Eukaryota</taxon>
        <taxon>Fungi</taxon>
        <taxon>Dikarya</taxon>
        <taxon>Basidiomycota</taxon>
        <taxon>Agaricomycotina</taxon>
        <taxon>Agaricomycetes</taxon>
        <taxon>Agaricomycetidae</taxon>
        <taxon>Agaricales</taxon>
        <taxon>Pleurotineae</taxon>
        <taxon>Stephanosporaceae</taxon>
        <taxon>Cristinia</taxon>
    </lineage>
</organism>
<dbReference type="InterPro" id="IPR023801">
    <property type="entry name" value="His_deacetylse_dom"/>
</dbReference>
<dbReference type="InterPro" id="IPR053244">
    <property type="entry name" value="HDAC_HD_type_1"/>
</dbReference>
<dbReference type="AlphaFoldDB" id="A0A8K0XPH6"/>
<comment type="caution">
    <text evidence="3">The sequence shown here is derived from an EMBL/GenBank/DDBJ whole genome shotgun (WGS) entry which is preliminary data.</text>
</comment>
<feature type="domain" description="Histone deacetylase" evidence="2">
    <location>
        <begin position="121"/>
        <end position="422"/>
    </location>
</feature>
<dbReference type="PANTHER" id="PTHR47558">
    <property type="entry name" value="HISTONE DEACETYLASE HOS3"/>
    <property type="match status" value="1"/>
</dbReference>
<dbReference type="InterPro" id="IPR037138">
    <property type="entry name" value="His_deacetylse_dom_sf"/>
</dbReference>
<dbReference type="Gene3D" id="3.40.800.20">
    <property type="entry name" value="Histone deacetylase domain"/>
    <property type="match status" value="1"/>
</dbReference>
<dbReference type="InterPro" id="IPR023696">
    <property type="entry name" value="Ureohydrolase_dom_sf"/>
</dbReference>
<name>A0A8K0XPH6_9AGAR</name>
<dbReference type="PRINTS" id="PR01270">
    <property type="entry name" value="HDASUPER"/>
</dbReference>
<dbReference type="PANTHER" id="PTHR47558:SF1">
    <property type="entry name" value="HISTONE DEACETYLASE HOS3"/>
    <property type="match status" value="1"/>
</dbReference>
<dbReference type="Proteomes" id="UP000813824">
    <property type="component" value="Unassembled WGS sequence"/>
</dbReference>
<feature type="compositionally biased region" description="Low complexity" evidence="1">
    <location>
        <begin position="509"/>
        <end position="523"/>
    </location>
</feature>
<dbReference type="Pfam" id="PF00850">
    <property type="entry name" value="Hist_deacetyl"/>
    <property type="match status" value="1"/>
</dbReference>
<dbReference type="InterPro" id="IPR000286">
    <property type="entry name" value="HDACs"/>
</dbReference>
<feature type="compositionally biased region" description="Polar residues" evidence="1">
    <location>
        <begin position="459"/>
        <end position="468"/>
    </location>
</feature>
<dbReference type="EMBL" id="JAEVFJ010000019">
    <property type="protein sequence ID" value="KAH8099559.1"/>
    <property type="molecule type" value="Genomic_DNA"/>
</dbReference>
<evidence type="ECO:0000256" key="1">
    <source>
        <dbReference type="SAM" id="MobiDB-lite"/>
    </source>
</evidence>
<dbReference type="SUPFAM" id="SSF52768">
    <property type="entry name" value="Arginase/deacetylase"/>
    <property type="match status" value="1"/>
</dbReference>
<feature type="compositionally biased region" description="Basic residues" evidence="1">
    <location>
        <begin position="524"/>
        <end position="536"/>
    </location>
</feature>
<proteinExistence type="predicted"/>
<evidence type="ECO:0000313" key="3">
    <source>
        <dbReference type="EMBL" id="KAH8099559.1"/>
    </source>
</evidence>
<accession>A0A8K0XPH6</accession>
<dbReference type="OrthoDB" id="5232919at2759"/>
<dbReference type="GO" id="GO:0004407">
    <property type="term" value="F:histone deacetylase activity"/>
    <property type="evidence" value="ECO:0007669"/>
    <property type="project" value="TreeGrafter"/>
</dbReference>
<gene>
    <name evidence="3" type="ORF">BXZ70DRAFT_990378</name>
</gene>
<sequence>MNLTTPFTVYIQQACLRHQFIRSKDTSTIVERPERLRAVNVGIAAALARLHLHSRHAQTQVSATDPASKSDDDELTAALNKLNISQPGPSTSNIVKSTASVDILNNPAVKFIHGDIERDVYLENLIKWAKESRDAIARGESEIPTGLSQGDLYLCPGSLDAIQGALGTVCEAVDAVVSAQTPDAARRAFVAVRPPGHHCGENTPSGFCFVNNVAVAAAHAHLKHGINRVVIFDIDLHHGNGTQSIVWQINEETYRNTLEASYGSTSAKPGPQMYYGSIHDVLSYPCEDGKPDLVQAASTSIHGPHGQYIENIHLQTYSSNEEFFEELYSKRYSKLLSKAEEFLNKTGGPGNDVLVFISCGFDACEHEYESMQRHQRRVPTTFYHRFAKDACVFADRYARGRVVSVLEGGYSDRALISGAMAHAVGLAGVDGSADVEAWWAVDNLTQLEEASKKRRGGRPSQTQSQQIQPEWIQRTLEIFSTIDLNPPVVKTVVPASSMSLRDRSNKPLPTSSSSTAPSAPSTTKSKRAPAAAKKKVGPGALTSSGSEEERHSPPSSGEVKEGSKDQGMTESASVKKLPKVILRLGPRDGSSVS</sequence>